<dbReference type="InParanoid" id="A0A316YWG2"/>
<evidence type="ECO:0000313" key="3">
    <source>
        <dbReference type="EMBL" id="PWN93124.1"/>
    </source>
</evidence>
<protein>
    <submittedName>
        <fullName evidence="3">Uncharacterized protein</fullName>
    </submittedName>
</protein>
<feature type="compositionally biased region" description="Basic and acidic residues" evidence="1">
    <location>
        <begin position="309"/>
        <end position="338"/>
    </location>
</feature>
<sequence>MLMVDPQMRSFIYLHMPDYFYRLSYFWIPFIAIIFLLAFATLMRRIYLGQLWVLRMQTAPNGQIFFAPHTINAFVVFDIFYAGGCVFFLVHMILMFRFNYNPIWLPYWLSFLWLAVATAGWYSAWGVFYTSPSIFSLRNRAKSFWDPRWWMPTPFISNIIMFVGPLVLIALVVGISIPWLKYYGESTHMLQSWDKAFGMQQDDAAITAEQRAGALVIWEHFELCFWWGSIVFLIWCLFAWLFGLFYFCSGLFLIRTILSQINIQKTLGTDAIRAQAAADVVGPKPLWTTTKTAVDDELKVASPGLHEGSPNDRRESASTRDTLRVDGPEADERKSLAKAEAERRRTAALQARTLLDDEAAAIATSHFFPSLRADVATREELAQRSSDTKVKLLQKALHNLAWMWGGVIVAIIILAACATVAAVAFVPRSVKGPQAWNDLLFGLVQAIQWLNCVCGIIIFILIATQAFEPVIEGLRRSNANDDDLESRGLSSHRPGSLSSYYPHALRRLWKRPGSGSSPRSGVTSAISATRMTSFFETRTKPQHNARTSDLSEDAGPFSYAERLRLQNREAEPEDALTTIGYASSIGANELEQICEEEEGVPGPSLQQLQPQQPSQRPFSPVEQASTAMETVQPRRGRLTFNV</sequence>
<feature type="transmembrane region" description="Helical" evidence="2">
    <location>
        <begin position="225"/>
        <end position="254"/>
    </location>
</feature>
<feature type="region of interest" description="Disordered" evidence="1">
    <location>
        <begin position="299"/>
        <end position="338"/>
    </location>
</feature>
<feature type="transmembrane region" description="Helical" evidence="2">
    <location>
        <begin position="110"/>
        <end position="135"/>
    </location>
</feature>
<reference evidence="3 4" key="1">
    <citation type="journal article" date="2018" name="Mol. Biol. Evol.">
        <title>Broad Genomic Sampling Reveals a Smut Pathogenic Ancestry of the Fungal Clade Ustilaginomycotina.</title>
        <authorList>
            <person name="Kijpornyongpan T."/>
            <person name="Mondo S.J."/>
            <person name="Barry K."/>
            <person name="Sandor L."/>
            <person name="Lee J."/>
            <person name="Lipzen A."/>
            <person name="Pangilinan J."/>
            <person name="LaButti K."/>
            <person name="Hainaut M."/>
            <person name="Henrissat B."/>
            <person name="Grigoriev I.V."/>
            <person name="Spatafora J.W."/>
            <person name="Aime M.C."/>
        </authorList>
    </citation>
    <scope>NUCLEOTIDE SEQUENCE [LARGE SCALE GENOMIC DNA]</scope>
    <source>
        <strain evidence="3 4">MCA 4198</strain>
    </source>
</reference>
<keyword evidence="2" id="KW-1133">Transmembrane helix</keyword>
<feature type="region of interest" description="Disordered" evidence="1">
    <location>
        <begin position="596"/>
        <end position="642"/>
    </location>
</feature>
<evidence type="ECO:0000256" key="1">
    <source>
        <dbReference type="SAM" id="MobiDB-lite"/>
    </source>
</evidence>
<keyword evidence="2" id="KW-0812">Transmembrane</keyword>
<evidence type="ECO:0000313" key="4">
    <source>
        <dbReference type="Proteomes" id="UP000245768"/>
    </source>
</evidence>
<dbReference type="AlphaFoldDB" id="A0A316YWG2"/>
<dbReference type="Proteomes" id="UP000245768">
    <property type="component" value="Unassembled WGS sequence"/>
</dbReference>
<dbReference type="EMBL" id="KZ819634">
    <property type="protein sequence ID" value="PWN93124.1"/>
    <property type="molecule type" value="Genomic_DNA"/>
</dbReference>
<feature type="transmembrane region" description="Helical" evidence="2">
    <location>
        <begin position="401"/>
        <end position="426"/>
    </location>
</feature>
<feature type="transmembrane region" description="Helical" evidence="2">
    <location>
        <begin position="446"/>
        <end position="467"/>
    </location>
</feature>
<proteinExistence type="predicted"/>
<dbReference type="GeneID" id="37039968"/>
<feature type="compositionally biased region" description="Low complexity" evidence="1">
    <location>
        <begin position="601"/>
        <end position="620"/>
    </location>
</feature>
<feature type="transmembrane region" description="Helical" evidence="2">
    <location>
        <begin position="155"/>
        <end position="180"/>
    </location>
</feature>
<dbReference type="RefSeq" id="XP_025380322.1">
    <property type="nucleotide sequence ID" value="XM_025518052.1"/>
</dbReference>
<feature type="transmembrane region" description="Helical" evidence="2">
    <location>
        <begin position="64"/>
        <end position="90"/>
    </location>
</feature>
<keyword evidence="2" id="KW-0472">Membrane</keyword>
<keyword evidence="4" id="KW-1185">Reference proteome</keyword>
<accession>A0A316YWG2</accession>
<feature type="transmembrane region" description="Helical" evidence="2">
    <location>
        <begin position="20"/>
        <end position="43"/>
    </location>
</feature>
<gene>
    <name evidence="3" type="ORF">FA10DRAFT_14347</name>
</gene>
<organism evidence="3 4">
    <name type="scientific">Acaromyces ingoldii</name>
    <dbReference type="NCBI Taxonomy" id="215250"/>
    <lineage>
        <taxon>Eukaryota</taxon>
        <taxon>Fungi</taxon>
        <taxon>Dikarya</taxon>
        <taxon>Basidiomycota</taxon>
        <taxon>Ustilaginomycotina</taxon>
        <taxon>Exobasidiomycetes</taxon>
        <taxon>Exobasidiales</taxon>
        <taxon>Cryptobasidiaceae</taxon>
        <taxon>Acaromyces</taxon>
    </lineage>
</organism>
<evidence type="ECO:0000256" key="2">
    <source>
        <dbReference type="SAM" id="Phobius"/>
    </source>
</evidence>
<name>A0A316YWG2_9BASI</name>